<dbReference type="RefSeq" id="WP_149189666.1">
    <property type="nucleotide sequence ID" value="NZ_VTOZ01000027.1"/>
</dbReference>
<organism evidence="1 2">
    <name type="scientific">Selenomonas caprae</name>
    <dbReference type="NCBI Taxonomy" id="2606905"/>
    <lineage>
        <taxon>Bacteria</taxon>
        <taxon>Bacillati</taxon>
        <taxon>Bacillota</taxon>
        <taxon>Negativicutes</taxon>
        <taxon>Selenomonadales</taxon>
        <taxon>Selenomonadaceae</taxon>
        <taxon>Selenomonas</taxon>
    </lineage>
</organism>
<evidence type="ECO:0000313" key="1">
    <source>
        <dbReference type="EMBL" id="TYZ27418.1"/>
    </source>
</evidence>
<name>A0A5D6WKP8_9FIRM</name>
<evidence type="ECO:0000313" key="2">
    <source>
        <dbReference type="Proteomes" id="UP000322783"/>
    </source>
</evidence>
<dbReference type="AlphaFoldDB" id="A0A5D6WKP8"/>
<reference evidence="1 2" key="1">
    <citation type="submission" date="2019-08" db="EMBL/GenBank/DDBJ databases">
        <title>Selenomonas sp. mPRGC5 and Selenomonas sp. mPRGC8 isolated from ruminal fluid of dairy goat (Capra hircus).</title>
        <authorList>
            <person name="Poothong S."/>
            <person name="Nuengjamnong C."/>
            <person name="Tanasupawat S."/>
        </authorList>
    </citation>
    <scope>NUCLEOTIDE SEQUENCE [LARGE SCALE GENOMIC DNA]</scope>
    <source>
        <strain evidence="2">mPRGC8</strain>
    </source>
</reference>
<protein>
    <submittedName>
        <fullName evidence="1">Uncharacterized protein</fullName>
    </submittedName>
</protein>
<dbReference type="EMBL" id="VTOZ01000027">
    <property type="protein sequence ID" value="TYZ27418.1"/>
    <property type="molecule type" value="Genomic_DNA"/>
</dbReference>
<sequence length="129" mass="15450">MKYIITLIFILFIFEGMGTIIFHSDVYDARKQEEWSAFQKYAIPPDSEEIKDDSFDRFKSVYIIKEYHVKNTKESLEEYYDKKFKPNGWNKEVTEKGIVYTRGDLRIKIYIKIPKVTVRVLYVGEDKDI</sequence>
<keyword evidence="2" id="KW-1185">Reference proteome</keyword>
<gene>
    <name evidence="1" type="ORF">FZ041_11550</name>
</gene>
<proteinExistence type="predicted"/>
<comment type="caution">
    <text evidence="1">The sequence shown here is derived from an EMBL/GenBank/DDBJ whole genome shotgun (WGS) entry which is preliminary data.</text>
</comment>
<dbReference type="Proteomes" id="UP000322783">
    <property type="component" value="Unassembled WGS sequence"/>
</dbReference>
<accession>A0A5D6WKP8</accession>